<name>A0ABT1RS24_9FIRM</name>
<sequence>MIDITKVSNYIKVDGDDPALELIYPAAVEYVKAAVGEIEDPRADLFLAAVTQHMYDSRNLHASDSLKMRQELDRVFSSIIQQLQIEGWMKEEETNETA</sequence>
<organism evidence="1 2">
    <name type="scientific">Anaerovorax odorimutans</name>
    <dbReference type="NCBI Taxonomy" id="109327"/>
    <lineage>
        <taxon>Bacteria</taxon>
        <taxon>Bacillati</taxon>
        <taxon>Bacillota</taxon>
        <taxon>Clostridia</taxon>
        <taxon>Peptostreptococcales</taxon>
        <taxon>Anaerovoracaceae</taxon>
        <taxon>Anaerovorax</taxon>
    </lineage>
</organism>
<keyword evidence="2" id="KW-1185">Reference proteome</keyword>
<dbReference type="InterPro" id="IPR006450">
    <property type="entry name" value="Phage_HK97_gp6-like"/>
</dbReference>
<dbReference type="NCBIfam" id="TIGR01560">
    <property type="entry name" value="put_DNA_pack"/>
    <property type="match status" value="1"/>
</dbReference>
<gene>
    <name evidence="1" type="ORF">NE619_13160</name>
</gene>
<comment type="caution">
    <text evidence="1">The sequence shown here is derived from an EMBL/GenBank/DDBJ whole genome shotgun (WGS) entry which is preliminary data.</text>
</comment>
<dbReference type="EMBL" id="JANFXK010000015">
    <property type="protein sequence ID" value="MCQ4637676.1"/>
    <property type="molecule type" value="Genomic_DNA"/>
</dbReference>
<reference evidence="1 2" key="1">
    <citation type="submission" date="2022-06" db="EMBL/GenBank/DDBJ databases">
        <title>Isolation of gut microbiota from human fecal samples.</title>
        <authorList>
            <person name="Pamer E.G."/>
            <person name="Barat B."/>
            <person name="Waligurski E."/>
            <person name="Medina S."/>
            <person name="Paddock L."/>
            <person name="Mostad J."/>
        </authorList>
    </citation>
    <scope>NUCLEOTIDE SEQUENCE [LARGE SCALE GENOMIC DNA]</scope>
    <source>
        <strain evidence="1 2">SL.3.17</strain>
    </source>
</reference>
<accession>A0ABT1RS24</accession>
<proteinExistence type="predicted"/>
<protein>
    <submittedName>
        <fullName evidence="1">Head-tail connector protein</fullName>
    </submittedName>
</protein>
<dbReference type="RefSeq" id="WP_256132857.1">
    <property type="nucleotide sequence ID" value="NZ_JANFXK010000015.1"/>
</dbReference>
<evidence type="ECO:0000313" key="2">
    <source>
        <dbReference type="Proteomes" id="UP001524502"/>
    </source>
</evidence>
<dbReference type="Proteomes" id="UP001524502">
    <property type="component" value="Unassembled WGS sequence"/>
</dbReference>
<evidence type="ECO:0000313" key="1">
    <source>
        <dbReference type="EMBL" id="MCQ4637676.1"/>
    </source>
</evidence>